<keyword evidence="3" id="KW-1185">Reference proteome</keyword>
<accession>A0A4S8FCR2</accession>
<reference evidence="2 3" key="1">
    <citation type="journal article" date="2015" name="Antonie Van Leeuwenhoek">
        <title>Lampropedia puyangensis sp. nov., isolated from symptomatic bark of Populus ? euramericana canker and emended description of Lampropedia hyalina (Ehrenberg 1832) Lee et al. 2004.</title>
        <authorList>
            <person name="Li Y."/>
            <person name="Wang T."/>
            <person name="Piao C.G."/>
            <person name="Wang L.F."/>
            <person name="Tian G.Z."/>
            <person name="Zhu T.H."/>
            <person name="Guo M.W."/>
        </authorList>
    </citation>
    <scope>NUCLEOTIDE SEQUENCE [LARGE SCALE GENOMIC DNA]</scope>
    <source>
        <strain evidence="2 3">2-bin</strain>
    </source>
</reference>
<dbReference type="SUPFAM" id="SSF159594">
    <property type="entry name" value="XCC0632-like"/>
    <property type="match status" value="1"/>
</dbReference>
<name>A0A4S8FCR2_9BURK</name>
<organism evidence="2 3">
    <name type="scientific">Lampropedia puyangensis</name>
    <dbReference type="NCBI Taxonomy" id="1330072"/>
    <lineage>
        <taxon>Bacteria</taxon>
        <taxon>Pseudomonadati</taxon>
        <taxon>Pseudomonadota</taxon>
        <taxon>Betaproteobacteria</taxon>
        <taxon>Burkholderiales</taxon>
        <taxon>Comamonadaceae</taxon>
        <taxon>Lampropedia</taxon>
    </lineage>
</organism>
<protein>
    <recommendedName>
        <fullName evidence="1">ABC-type transport auxiliary lipoprotein component domain-containing protein</fullName>
    </recommendedName>
</protein>
<dbReference type="Proteomes" id="UP000308917">
    <property type="component" value="Unassembled WGS sequence"/>
</dbReference>
<dbReference type="Pfam" id="PF03886">
    <property type="entry name" value="ABC_trans_aux"/>
    <property type="match status" value="1"/>
</dbReference>
<dbReference type="InterPro" id="IPR005586">
    <property type="entry name" value="ABC_trans_aux"/>
</dbReference>
<evidence type="ECO:0000313" key="2">
    <source>
        <dbReference type="EMBL" id="THU05383.1"/>
    </source>
</evidence>
<feature type="domain" description="ABC-type transport auxiliary lipoprotein component" evidence="1">
    <location>
        <begin position="88"/>
        <end position="238"/>
    </location>
</feature>
<evidence type="ECO:0000259" key="1">
    <source>
        <dbReference type="Pfam" id="PF03886"/>
    </source>
</evidence>
<comment type="caution">
    <text evidence="2">The sequence shown here is derived from an EMBL/GenBank/DDBJ whole genome shotgun (WGS) entry which is preliminary data.</text>
</comment>
<dbReference type="Gene3D" id="3.40.50.10610">
    <property type="entry name" value="ABC-type transport auxiliary lipoprotein component"/>
    <property type="match status" value="1"/>
</dbReference>
<proteinExistence type="predicted"/>
<dbReference type="EMBL" id="STFG01000001">
    <property type="protein sequence ID" value="THU05383.1"/>
    <property type="molecule type" value="Genomic_DNA"/>
</dbReference>
<dbReference type="OrthoDB" id="5568302at2"/>
<sequence>MPMPQAKTTGKSLLAAQIADVASSANLRQRSVAVSAVVAMVWALQGCSALPAPQAAPALYDFGSVVAVAAPSIVGADSGHQGLLLRPVYLAEVTAQGLPDNSQIMLYRLRYSEDLQLRGYQKARWSQPVEQLVEQQLRSQLARSRPVLSDRLNVSFGRNAQSAPAIAYVNLIHFEQAFTGPSTSQAEVQAQVTVVEPSPQGDRLLGQKRFDYSNAAPSADAVGGARALAQAAAQLSLDVDAWITTILNSTPPSSGVEFVPSQSR</sequence>
<gene>
    <name evidence="2" type="ORF">E9531_02265</name>
</gene>
<evidence type="ECO:0000313" key="3">
    <source>
        <dbReference type="Proteomes" id="UP000308917"/>
    </source>
</evidence>
<dbReference type="AlphaFoldDB" id="A0A4S8FCR2"/>
<dbReference type="RefSeq" id="WP_136572093.1">
    <property type="nucleotide sequence ID" value="NZ_STFG01000001.1"/>
</dbReference>